<dbReference type="Gramene" id="mRNA:HanXRQr2_Chr04g0145841">
    <property type="protein sequence ID" value="CDS:HanXRQr2_Chr04g0145841.1"/>
    <property type="gene ID" value="HanXRQr2_Chr04g0145841"/>
</dbReference>
<organism evidence="2 3">
    <name type="scientific">Helianthus annuus</name>
    <name type="common">Common sunflower</name>
    <dbReference type="NCBI Taxonomy" id="4232"/>
    <lineage>
        <taxon>Eukaryota</taxon>
        <taxon>Viridiplantae</taxon>
        <taxon>Streptophyta</taxon>
        <taxon>Embryophyta</taxon>
        <taxon>Tracheophyta</taxon>
        <taxon>Spermatophyta</taxon>
        <taxon>Magnoliopsida</taxon>
        <taxon>eudicotyledons</taxon>
        <taxon>Gunneridae</taxon>
        <taxon>Pentapetalae</taxon>
        <taxon>asterids</taxon>
        <taxon>campanulids</taxon>
        <taxon>Asterales</taxon>
        <taxon>Asteraceae</taxon>
        <taxon>Asteroideae</taxon>
        <taxon>Heliantheae alliance</taxon>
        <taxon>Heliantheae</taxon>
        <taxon>Helianthus</taxon>
    </lineage>
</organism>
<name>A0A9K3NPP1_HELAN</name>
<evidence type="ECO:0000313" key="2">
    <source>
        <dbReference type="EMBL" id="KAF5808477.1"/>
    </source>
</evidence>
<reference evidence="2" key="2">
    <citation type="submission" date="2020-06" db="EMBL/GenBank/DDBJ databases">
        <title>Helianthus annuus Genome sequencing and assembly Release 2.</title>
        <authorList>
            <person name="Gouzy J."/>
            <person name="Langlade N."/>
            <person name="Munos S."/>
        </authorList>
    </citation>
    <scope>NUCLEOTIDE SEQUENCE</scope>
    <source>
        <tissue evidence="2">Leaves</tissue>
    </source>
</reference>
<evidence type="ECO:0000313" key="3">
    <source>
        <dbReference type="Proteomes" id="UP000215914"/>
    </source>
</evidence>
<comment type="caution">
    <text evidence="2">The sequence shown here is derived from an EMBL/GenBank/DDBJ whole genome shotgun (WGS) entry which is preliminary data.</text>
</comment>
<feature type="transmembrane region" description="Helical" evidence="1">
    <location>
        <begin position="6"/>
        <end position="26"/>
    </location>
</feature>
<evidence type="ECO:0000256" key="1">
    <source>
        <dbReference type="SAM" id="Phobius"/>
    </source>
</evidence>
<proteinExistence type="predicted"/>
<keyword evidence="1" id="KW-0812">Transmembrane</keyword>
<dbReference type="Proteomes" id="UP000215914">
    <property type="component" value="Unassembled WGS sequence"/>
</dbReference>
<protein>
    <submittedName>
        <fullName evidence="2">Uncharacterized protein</fullName>
    </submittedName>
</protein>
<gene>
    <name evidence="2" type="ORF">HanXRQr2_Chr04g0145841</name>
</gene>
<keyword evidence="1" id="KW-1133">Transmembrane helix</keyword>
<dbReference type="EMBL" id="MNCJ02000319">
    <property type="protein sequence ID" value="KAF5808477.1"/>
    <property type="molecule type" value="Genomic_DNA"/>
</dbReference>
<accession>A0A9K3NPP1</accession>
<keyword evidence="1" id="KW-0472">Membrane</keyword>
<reference evidence="2" key="1">
    <citation type="journal article" date="2017" name="Nature">
        <title>The sunflower genome provides insights into oil metabolism, flowering and Asterid evolution.</title>
        <authorList>
            <person name="Badouin H."/>
            <person name="Gouzy J."/>
            <person name="Grassa C.J."/>
            <person name="Murat F."/>
            <person name="Staton S.E."/>
            <person name="Cottret L."/>
            <person name="Lelandais-Briere C."/>
            <person name="Owens G.L."/>
            <person name="Carrere S."/>
            <person name="Mayjonade B."/>
            <person name="Legrand L."/>
            <person name="Gill N."/>
            <person name="Kane N.C."/>
            <person name="Bowers J.E."/>
            <person name="Hubner S."/>
            <person name="Bellec A."/>
            <person name="Berard A."/>
            <person name="Berges H."/>
            <person name="Blanchet N."/>
            <person name="Boniface M.C."/>
            <person name="Brunel D."/>
            <person name="Catrice O."/>
            <person name="Chaidir N."/>
            <person name="Claudel C."/>
            <person name="Donnadieu C."/>
            <person name="Faraut T."/>
            <person name="Fievet G."/>
            <person name="Helmstetter N."/>
            <person name="King M."/>
            <person name="Knapp S.J."/>
            <person name="Lai Z."/>
            <person name="Le Paslier M.C."/>
            <person name="Lippi Y."/>
            <person name="Lorenzon L."/>
            <person name="Mandel J.R."/>
            <person name="Marage G."/>
            <person name="Marchand G."/>
            <person name="Marquand E."/>
            <person name="Bret-Mestries E."/>
            <person name="Morien E."/>
            <person name="Nambeesan S."/>
            <person name="Nguyen T."/>
            <person name="Pegot-Espagnet P."/>
            <person name="Pouilly N."/>
            <person name="Raftis F."/>
            <person name="Sallet E."/>
            <person name="Schiex T."/>
            <person name="Thomas J."/>
            <person name="Vandecasteele C."/>
            <person name="Vares D."/>
            <person name="Vear F."/>
            <person name="Vautrin S."/>
            <person name="Crespi M."/>
            <person name="Mangin B."/>
            <person name="Burke J.M."/>
            <person name="Salse J."/>
            <person name="Munos S."/>
            <person name="Vincourt P."/>
            <person name="Rieseberg L.H."/>
            <person name="Langlade N.B."/>
        </authorList>
    </citation>
    <scope>NUCLEOTIDE SEQUENCE</scope>
    <source>
        <tissue evidence="2">Leaves</tissue>
    </source>
</reference>
<keyword evidence="3" id="KW-1185">Reference proteome</keyword>
<sequence length="53" mass="6223">MLYEILLYSLMLYGMLMTNGLVVRGVHRYRLGFLYIYRSEADLVRVESKDCTG</sequence>
<dbReference type="AlphaFoldDB" id="A0A9K3NPP1"/>